<protein>
    <submittedName>
        <fullName evidence="3">Peptidoglycan-binding protein</fullName>
    </submittedName>
</protein>
<feature type="signal peptide" evidence="1">
    <location>
        <begin position="1"/>
        <end position="18"/>
    </location>
</feature>
<reference evidence="2 4" key="1">
    <citation type="submission" date="2011-05" db="EMBL/GenBank/DDBJ databases">
        <authorList>
            <person name="Muzny D."/>
            <person name="Qin X."/>
            <person name="Deng J."/>
            <person name="Jiang H."/>
            <person name="Liu Y."/>
            <person name="Qu J."/>
            <person name="Song X.-Z."/>
            <person name="Zhang L."/>
            <person name="Thornton R."/>
            <person name="Coyle M."/>
            <person name="Francisco L."/>
            <person name="Jackson L."/>
            <person name="Javaid M."/>
            <person name="Korchina V."/>
            <person name="Kovar C."/>
            <person name="Mata R."/>
            <person name="Mathew T."/>
            <person name="Ngo R."/>
            <person name="Nguyen L."/>
            <person name="Nguyen N."/>
            <person name="Okwuonu G."/>
            <person name="Ongeri F."/>
            <person name="Pham C."/>
            <person name="Simmons D."/>
            <person name="Wilczek-Boney K."/>
            <person name="Hale W."/>
            <person name="Jakkamsetti A."/>
            <person name="Pham P."/>
            <person name="Ruth R."/>
            <person name="San Lucas F."/>
            <person name="Warren J."/>
            <person name="Zhang J."/>
            <person name="Zhao Z."/>
            <person name="Zhou C."/>
            <person name="Zhu D."/>
            <person name="Lee S."/>
            <person name="Bess C."/>
            <person name="Blankenburg K."/>
            <person name="Forbes L."/>
            <person name="Fu Q."/>
            <person name="Gubbala S."/>
            <person name="Hirani K."/>
            <person name="Jayaseelan J.C."/>
            <person name="Lara F."/>
            <person name="Munidasa M."/>
            <person name="Palculict T."/>
            <person name="Patil S."/>
            <person name="Pu L.-L."/>
            <person name="Saada N."/>
            <person name="Tang L."/>
            <person name="Weissenberger G."/>
            <person name="Zhu Y."/>
            <person name="Hemphill L."/>
            <person name="Shang Y."/>
            <person name="Youmans B."/>
            <person name="Ayvaz T."/>
            <person name="Ross M."/>
            <person name="Santibanez J."/>
            <person name="Aqrawi P."/>
            <person name="Gross S."/>
            <person name="Joshi V."/>
            <person name="Fowler G."/>
            <person name="Nazareth L."/>
            <person name="Reid J."/>
            <person name="Worley K."/>
            <person name="Petrosino J."/>
            <person name="Highlander S."/>
            <person name="Gibbs R."/>
        </authorList>
    </citation>
    <scope>NUCLEOTIDE SEQUENCE [LARGE SCALE GENOMIC DNA]</scope>
    <source>
        <strain evidence="2 4">ATCC 33926</strain>
    </source>
</reference>
<accession>A0AA36XK35</accession>
<sequence length="210" mass="24177">MKIILPAVLLLVTTSSFAKNYADQPQPFTPQTVQDVLRCKVSSLDFSFWTPENFTGYPGSNERAEEENVGRFVNKIDNITYRYRLPFKVHLANPLDGKEVEGQYVAIRNNAVYLEIDWARYPKLHSLYRQKYQEDLYELTQQLKGQNSTSKTTPKKLDTLGYSVPAVEKSITDPNKKLKIWKYFGFPAVFKADVIRGDSDKGYIGCRYPL</sequence>
<evidence type="ECO:0000313" key="5">
    <source>
        <dbReference type="Proteomes" id="UP000829455"/>
    </source>
</evidence>
<evidence type="ECO:0000256" key="1">
    <source>
        <dbReference type="SAM" id="SignalP"/>
    </source>
</evidence>
<reference evidence="3 5" key="2">
    <citation type="submission" date="2022-03" db="EMBL/GenBank/DDBJ databases">
        <title>Genome sequencing of Neisseria macacae.</title>
        <authorList>
            <person name="Baek M.-G."/>
        </authorList>
    </citation>
    <scope>NUCLEOTIDE SEQUENCE [LARGE SCALE GENOMIC DNA]</scope>
    <source>
        <strain evidence="3 5">ATCC 33926</strain>
    </source>
</reference>
<evidence type="ECO:0000313" key="4">
    <source>
        <dbReference type="Proteomes" id="UP000004982"/>
    </source>
</evidence>
<proteinExistence type="predicted"/>
<keyword evidence="5" id="KW-1185">Reference proteome</keyword>
<feature type="chain" id="PRO_5041278707" evidence="1">
    <location>
        <begin position="19"/>
        <end position="210"/>
    </location>
</feature>
<gene>
    <name evidence="2" type="ORF">HMPREF9418_1895</name>
    <name evidence="3" type="ORF">MON40_07575</name>
</gene>
<evidence type="ECO:0000313" key="3">
    <source>
        <dbReference type="EMBL" id="UNV83891.1"/>
    </source>
</evidence>
<dbReference type="RefSeq" id="WP_003778924.1">
    <property type="nucleotide sequence ID" value="NZ_CP094241.1"/>
</dbReference>
<dbReference type="EMBL" id="AFQE01000091">
    <property type="protein sequence ID" value="EGQ76481.1"/>
    <property type="molecule type" value="Genomic_DNA"/>
</dbReference>
<dbReference type="Proteomes" id="UP000829455">
    <property type="component" value="Chromosome"/>
</dbReference>
<evidence type="ECO:0000313" key="2">
    <source>
        <dbReference type="EMBL" id="EGQ76481.1"/>
    </source>
</evidence>
<dbReference type="EMBL" id="CP094241">
    <property type="protein sequence ID" value="UNV83891.1"/>
    <property type="molecule type" value="Genomic_DNA"/>
</dbReference>
<dbReference type="Proteomes" id="UP000004982">
    <property type="component" value="Unassembled WGS sequence"/>
</dbReference>
<name>A0AA36XK35_9NEIS</name>
<dbReference type="AlphaFoldDB" id="A0AA36XK35"/>
<keyword evidence="1" id="KW-0732">Signal</keyword>
<organism evidence="2 4">
    <name type="scientific">Neisseria macacae ATCC 33926</name>
    <dbReference type="NCBI Taxonomy" id="997348"/>
    <lineage>
        <taxon>Bacteria</taxon>
        <taxon>Pseudomonadati</taxon>
        <taxon>Pseudomonadota</taxon>
        <taxon>Betaproteobacteria</taxon>
        <taxon>Neisseriales</taxon>
        <taxon>Neisseriaceae</taxon>
        <taxon>Neisseria</taxon>
    </lineage>
</organism>